<keyword evidence="3" id="KW-1185">Reference proteome</keyword>
<name>A0A0N4UR13_DRAME</name>
<sequence length="288" mass="33772">MFINIHRKYSPRNSSDIHARNLVSEEKGERRVRNTKPKQYLFCPITHRFLTYYLLFKEKTMECAKVIGLDSEYLAKLAEQKIMREAVLRRKEERRGLNIHHHRSSKDLKQNFGKKLSDNLLKRIEHKPTESIKDDFGRNATNIIRSSPTVKNIKSSINAEKFTEMKSDATRNNQNKISNELIKEGIRKKAYLAVVVATTNATEINEKLIKMFAEEAGRIKVFFSNLTLDFSNFHFFISSFSFHFSKIIYFLPHVACNKFLLFLLNEIPVVKNNYPYLFIVSLLHAFFL</sequence>
<accession>A0A0N4UR13</accession>
<gene>
    <name evidence="1" type="ORF">DME_LOCUS3934</name>
</gene>
<organism evidence="2 4">
    <name type="scientific">Dracunculus medinensis</name>
    <name type="common">Guinea worm</name>
    <dbReference type="NCBI Taxonomy" id="318479"/>
    <lineage>
        <taxon>Eukaryota</taxon>
        <taxon>Metazoa</taxon>
        <taxon>Ecdysozoa</taxon>
        <taxon>Nematoda</taxon>
        <taxon>Chromadorea</taxon>
        <taxon>Rhabditida</taxon>
        <taxon>Spirurina</taxon>
        <taxon>Dracunculoidea</taxon>
        <taxon>Dracunculidae</taxon>
        <taxon>Dracunculus</taxon>
    </lineage>
</organism>
<dbReference type="Proteomes" id="UP000274756">
    <property type="component" value="Unassembled WGS sequence"/>
</dbReference>
<proteinExistence type="predicted"/>
<evidence type="ECO:0000313" key="3">
    <source>
        <dbReference type="Proteomes" id="UP000274756"/>
    </source>
</evidence>
<dbReference type="WBParaSite" id="DME_0001048001-mRNA-1">
    <property type="protein sequence ID" value="DME_0001048001-mRNA-1"/>
    <property type="gene ID" value="DME_0001048001"/>
</dbReference>
<dbReference type="OrthoDB" id="5865792at2759"/>
<evidence type="ECO:0000313" key="1">
    <source>
        <dbReference type="EMBL" id="VDN53961.1"/>
    </source>
</evidence>
<dbReference type="Proteomes" id="UP000038040">
    <property type="component" value="Unplaced"/>
</dbReference>
<reference evidence="4" key="1">
    <citation type="submission" date="2017-02" db="UniProtKB">
        <authorList>
            <consortium name="WormBaseParasite"/>
        </authorList>
    </citation>
    <scope>IDENTIFICATION</scope>
</reference>
<dbReference type="EMBL" id="UYYG01000222">
    <property type="protein sequence ID" value="VDN53961.1"/>
    <property type="molecule type" value="Genomic_DNA"/>
</dbReference>
<evidence type="ECO:0000313" key="4">
    <source>
        <dbReference type="WBParaSite" id="DME_0001048001-mRNA-1"/>
    </source>
</evidence>
<protein>
    <submittedName>
        <fullName evidence="1 4">Uncharacterized protein</fullName>
    </submittedName>
</protein>
<dbReference type="AlphaFoldDB" id="A0A0N4UR13"/>
<reference evidence="1 3" key="2">
    <citation type="submission" date="2018-11" db="EMBL/GenBank/DDBJ databases">
        <authorList>
            <consortium name="Pathogen Informatics"/>
        </authorList>
    </citation>
    <scope>NUCLEOTIDE SEQUENCE [LARGE SCALE GENOMIC DNA]</scope>
</reference>
<evidence type="ECO:0000313" key="2">
    <source>
        <dbReference type="Proteomes" id="UP000038040"/>
    </source>
</evidence>